<dbReference type="GO" id="GO:0016853">
    <property type="term" value="F:isomerase activity"/>
    <property type="evidence" value="ECO:0007669"/>
    <property type="project" value="UniProtKB-KW"/>
</dbReference>
<dbReference type="SUPFAM" id="SSF51735">
    <property type="entry name" value="NAD(P)-binding Rossmann-fold domains"/>
    <property type="match status" value="1"/>
</dbReference>
<accession>A0A7U4M1N0</accession>
<protein>
    <recommendedName>
        <fullName evidence="5">GDP-L-fucose synthase</fullName>
        <ecNumber evidence="5">1.1.1.271</ecNumber>
    </recommendedName>
    <alternativeName>
        <fullName evidence="5">GDP-4-keto-6-deoxy-D-mannose-3,5-epimerase-4-reductase</fullName>
    </alternativeName>
</protein>
<feature type="binding site" evidence="5">
    <location>
        <position position="145"/>
    </location>
    <ligand>
        <name>NADP(+)</name>
        <dbReference type="ChEBI" id="CHEBI:58349"/>
    </ligand>
</feature>
<gene>
    <name evidence="5" type="primary">fcl</name>
    <name evidence="7" type="ORF">YH65_07115</name>
</gene>
<feature type="binding site" evidence="5">
    <location>
        <begin position="110"/>
        <end position="113"/>
    </location>
    <ligand>
        <name>NADP(+)</name>
        <dbReference type="ChEBI" id="CHEBI:58349"/>
    </ligand>
</feature>
<reference evidence="8" key="2">
    <citation type="journal article" date="2017" name="Stand. Genomic Sci.">
        <title>Complete genome sequence of the sulfur-oxidizing chemolithoautotrophic Sulfurovum lithotrophicum 42BKTT.</title>
        <authorList>
            <person name="Jeon W."/>
            <person name="Priscilla L."/>
            <person name="Park G."/>
            <person name="Lee H."/>
            <person name="Lee N."/>
            <person name="Lee D."/>
            <person name="Kwon H."/>
            <person name="Ahn I."/>
            <person name="Lee C."/>
            <person name="Lee H."/>
            <person name="Ahn J."/>
        </authorList>
    </citation>
    <scope>NUCLEOTIDE SEQUENCE [LARGE SCALE GENOMIC DNA]</scope>
    <source>
        <strain evidence="8">ATCC BAA-797 / 42BKT</strain>
    </source>
</reference>
<feature type="domain" description="NAD-dependent epimerase/dehydratase" evidence="6">
    <location>
        <begin position="242"/>
        <end position="281"/>
    </location>
</feature>
<dbReference type="PANTHER" id="PTHR43238:SF1">
    <property type="entry name" value="GDP-L-FUCOSE SYNTHASE"/>
    <property type="match status" value="1"/>
</dbReference>
<feature type="binding site" evidence="5">
    <location>
        <position position="184"/>
    </location>
    <ligand>
        <name>NADP(+)</name>
        <dbReference type="ChEBI" id="CHEBI:58349"/>
    </ligand>
</feature>
<dbReference type="PANTHER" id="PTHR43238">
    <property type="entry name" value="GDP-L-FUCOSE SYNTHASE"/>
    <property type="match status" value="1"/>
</dbReference>
<dbReference type="UniPathway" id="UPA00128">
    <property type="reaction ID" value="UER00191"/>
</dbReference>
<evidence type="ECO:0000256" key="2">
    <source>
        <dbReference type="ARBA" id="ARBA00022857"/>
    </source>
</evidence>
<keyword evidence="5" id="KW-0511">Multifunctional enzyme</keyword>
<organism evidence="7 8">
    <name type="scientific">Sulfurovum lithotrophicum</name>
    <dbReference type="NCBI Taxonomy" id="206403"/>
    <lineage>
        <taxon>Bacteria</taxon>
        <taxon>Pseudomonadati</taxon>
        <taxon>Campylobacterota</taxon>
        <taxon>Epsilonproteobacteria</taxon>
        <taxon>Campylobacterales</taxon>
        <taxon>Sulfurovaceae</taxon>
        <taxon>Sulfurovum</taxon>
    </lineage>
</organism>
<dbReference type="InterPro" id="IPR036291">
    <property type="entry name" value="NAD(P)-bd_dom_sf"/>
</dbReference>
<dbReference type="KEGG" id="slh:YH65_07115"/>
<dbReference type="FunFam" id="3.40.50.720:FF:000394">
    <property type="entry name" value="GDP-L-fucose synthase"/>
    <property type="match status" value="1"/>
</dbReference>
<dbReference type="GO" id="GO:0050577">
    <property type="term" value="F:GDP-L-fucose synthase activity"/>
    <property type="evidence" value="ECO:0007669"/>
    <property type="project" value="UniProtKB-UniRule"/>
</dbReference>
<keyword evidence="8" id="KW-1185">Reference proteome</keyword>
<dbReference type="HAMAP" id="MF_00956">
    <property type="entry name" value="GDP_fucose_synth"/>
    <property type="match status" value="1"/>
</dbReference>
<dbReference type="GO" id="GO:0070401">
    <property type="term" value="F:NADP+ binding"/>
    <property type="evidence" value="ECO:0007669"/>
    <property type="project" value="UniProtKB-UniRule"/>
</dbReference>
<dbReference type="InterPro" id="IPR028614">
    <property type="entry name" value="GDP_fucose/colitose_synth"/>
</dbReference>
<keyword evidence="2 5" id="KW-0521">NADP</keyword>
<sequence length="411" mass="46205">MGSTVQKNSKIYVAGHRGLVGSAIVNNLKAKGYTNVIGRTHSELDLLDQNAVKEFFETEKPDYVFLAAAKVGGIVANNTYRADFIYENLQIQNNIIHQSYLNGVKKLMFLGSTCIYPKNCPQPMKEEYLLTSELEYTNEPYAIAKIAGIKMCESYNLQYGTNYISVMPTNLYGPNDNFDLEKSHVLPALIRKVHLGKALEENNWEAIRNDLNKLPIEGIDGSASEKEILSILDKYGIKSLNIEHSKLNISIEIWGSGNPKREFLYSTDMADACVFLMENRDFKDIISQQFTNTPITNNLSLSQSTITQPMADEKSCEALTQPQSLSQSTITEVRNTHINIGTGTDISIKDLAYMIKDLICFNGELYFNTDKPDGTMKKLTDVSKLHSLGWKHSVELKDGIEKIYTWYLGNS</sequence>
<dbReference type="InterPro" id="IPR001509">
    <property type="entry name" value="Epimerase_deHydtase"/>
</dbReference>
<dbReference type="Pfam" id="PF01370">
    <property type="entry name" value="Epimerase"/>
    <property type="match status" value="2"/>
</dbReference>
<feature type="site" description="Important for catalytic activity" evidence="5">
    <location>
        <position position="114"/>
    </location>
</feature>
<feature type="binding site" evidence="5">
    <location>
        <begin position="168"/>
        <end position="171"/>
    </location>
    <ligand>
        <name>NADP(+)</name>
        <dbReference type="ChEBI" id="CHEBI:58349"/>
    </ligand>
</feature>
<feature type="binding site" evidence="5">
    <location>
        <position position="192"/>
    </location>
    <ligand>
        <name>substrate</name>
    </ligand>
</feature>
<dbReference type="AlphaFoldDB" id="A0A7U4M1N0"/>
<evidence type="ECO:0000256" key="4">
    <source>
        <dbReference type="ARBA" id="ARBA00023235"/>
    </source>
</evidence>
<evidence type="ECO:0000256" key="3">
    <source>
        <dbReference type="ARBA" id="ARBA00023002"/>
    </source>
</evidence>
<comment type="pathway">
    <text evidence="5">Nucleotide-sugar biosynthesis; GDP-L-fucose biosynthesis via de novo pathway; GDP-L-fucose from GDP-alpha-D-mannose: step 2/2.</text>
</comment>
<reference evidence="7 8" key="1">
    <citation type="submission" date="2015-04" db="EMBL/GenBank/DDBJ databases">
        <title>Complete genome sequence of Sulfurovum lithotrophicum ATCC BAA-797T.</title>
        <authorList>
            <person name="Ahn J."/>
            <person name="Park G."/>
            <person name="Jeon W."/>
            <person name="Jang Y."/>
            <person name="Jang M."/>
            <person name="Lee H."/>
            <person name="Lee H."/>
        </authorList>
    </citation>
    <scope>NUCLEOTIDE SEQUENCE [LARGE SCALE GENOMIC DNA]</scope>
    <source>
        <strain evidence="8">ATCC BAA-797 / 42BKT</strain>
    </source>
</reference>
<keyword evidence="4 5" id="KW-0413">Isomerase</keyword>
<dbReference type="GO" id="GO:0042351">
    <property type="term" value="P:'de novo' GDP-L-fucose biosynthetic process"/>
    <property type="evidence" value="ECO:0007669"/>
    <property type="project" value="UniProtKB-UniRule"/>
</dbReference>
<evidence type="ECO:0000313" key="8">
    <source>
        <dbReference type="Proteomes" id="UP000034444"/>
    </source>
</evidence>
<name>A0A7U4M1N0_9BACT</name>
<feature type="active site" description="Proton donor/acceptor" evidence="5">
    <location>
        <position position="141"/>
    </location>
</feature>
<dbReference type="Proteomes" id="UP000034444">
    <property type="component" value="Chromosome"/>
</dbReference>
<feature type="site" description="Important for catalytic activity" evidence="5">
    <location>
        <position position="112"/>
    </location>
</feature>
<comment type="function">
    <text evidence="5">Catalyzes the two-step NADP-dependent conversion of GDP-4-dehydro-6-deoxy-D-mannose to GDP-fucose, involving an epimerase and a reductase reaction.</text>
</comment>
<keyword evidence="3 5" id="KW-0560">Oxidoreductase</keyword>
<feature type="binding site" evidence="5">
    <location>
        <begin position="15"/>
        <end position="21"/>
    </location>
    <ligand>
        <name>NADP(+)</name>
        <dbReference type="ChEBI" id="CHEBI:58349"/>
    </ligand>
</feature>
<feature type="domain" description="NAD-dependent epimerase/dehydratase" evidence="6">
    <location>
        <begin position="11"/>
        <end position="199"/>
    </location>
</feature>
<feature type="binding site" evidence="5">
    <location>
        <position position="261"/>
    </location>
    <ligand>
        <name>substrate</name>
    </ligand>
</feature>
<feature type="binding site" evidence="5">
    <location>
        <position position="373"/>
    </location>
    <ligand>
        <name>substrate</name>
    </ligand>
</feature>
<evidence type="ECO:0000313" key="7">
    <source>
        <dbReference type="EMBL" id="AKF25187.1"/>
    </source>
</evidence>
<comment type="similarity">
    <text evidence="1 5">Belongs to the NAD(P)-dependent epimerase/dehydratase family. Fucose synthase subfamily.</text>
</comment>
<dbReference type="Gene3D" id="3.40.50.720">
    <property type="entry name" value="NAD(P)-binding Rossmann-like Domain"/>
    <property type="match status" value="3"/>
</dbReference>
<evidence type="ECO:0000256" key="5">
    <source>
        <dbReference type="HAMAP-Rule" id="MF_00956"/>
    </source>
</evidence>
<dbReference type="EMBL" id="CP011308">
    <property type="protein sequence ID" value="AKF25187.1"/>
    <property type="molecule type" value="Genomic_DNA"/>
</dbReference>
<feature type="binding site" evidence="5">
    <location>
        <position position="254"/>
    </location>
    <ligand>
        <name>substrate</name>
    </ligand>
</feature>
<evidence type="ECO:0000259" key="6">
    <source>
        <dbReference type="Pfam" id="PF01370"/>
    </source>
</evidence>
<comment type="catalytic activity">
    <reaction evidence="5">
        <text>GDP-beta-L-fucose + NADP(+) = GDP-4-dehydro-alpha-D-rhamnose + NADPH + H(+)</text>
        <dbReference type="Rhea" id="RHEA:18885"/>
        <dbReference type="ChEBI" id="CHEBI:15378"/>
        <dbReference type="ChEBI" id="CHEBI:57273"/>
        <dbReference type="ChEBI" id="CHEBI:57783"/>
        <dbReference type="ChEBI" id="CHEBI:57964"/>
        <dbReference type="ChEBI" id="CHEBI:58349"/>
        <dbReference type="EC" id="1.1.1.271"/>
    </reaction>
</comment>
<dbReference type="EC" id="1.1.1.271" evidence="5"/>
<evidence type="ECO:0000256" key="1">
    <source>
        <dbReference type="ARBA" id="ARBA00005959"/>
    </source>
</evidence>
<dbReference type="CDD" id="cd05239">
    <property type="entry name" value="GDP_FS_SDR_e"/>
    <property type="match status" value="1"/>
</dbReference>
<proteinExistence type="inferred from homology"/>